<evidence type="ECO:0000256" key="3">
    <source>
        <dbReference type="ARBA" id="ARBA00022741"/>
    </source>
</evidence>
<dbReference type="SMART" id="SM00409">
    <property type="entry name" value="IG"/>
    <property type="match status" value="1"/>
</dbReference>
<evidence type="ECO:0000256" key="4">
    <source>
        <dbReference type="ARBA" id="ARBA00022840"/>
    </source>
</evidence>
<dbReference type="InterPro" id="IPR013098">
    <property type="entry name" value="Ig_I-set"/>
</dbReference>
<feature type="domain" description="Ig-like" evidence="6">
    <location>
        <begin position="92"/>
        <end position="181"/>
    </location>
</feature>
<dbReference type="InParanoid" id="H2ZZ03"/>
<dbReference type="Pfam" id="PF07679">
    <property type="entry name" value="I-set"/>
    <property type="match status" value="1"/>
</dbReference>
<reference evidence="7" key="2">
    <citation type="submission" date="2025-08" db="UniProtKB">
        <authorList>
            <consortium name="Ensembl"/>
        </authorList>
    </citation>
    <scope>IDENTIFICATION</scope>
</reference>
<dbReference type="PANTHER" id="PTHR47633">
    <property type="entry name" value="IMMUNOGLOBULIN"/>
    <property type="match status" value="1"/>
</dbReference>
<keyword evidence="4" id="KW-0067">ATP-binding</keyword>
<dbReference type="Proteomes" id="UP000008672">
    <property type="component" value="Unassembled WGS sequence"/>
</dbReference>
<name>H2ZZ03_LATCH</name>
<dbReference type="InterPro" id="IPR003598">
    <property type="entry name" value="Ig_sub2"/>
</dbReference>
<dbReference type="FunFam" id="2.60.40.10:FF:000145">
    <property type="entry name" value="Myosin light chain kinase, smooth muscle"/>
    <property type="match status" value="1"/>
</dbReference>
<accession>H2ZZ03</accession>
<dbReference type="InterPro" id="IPR036179">
    <property type="entry name" value="Ig-like_dom_sf"/>
</dbReference>
<dbReference type="OMA" id="CYLHQHM"/>
<reference evidence="8" key="1">
    <citation type="submission" date="2011-08" db="EMBL/GenBank/DDBJ databases">
        <title>The draft genome of Latimeria chalumnae.</title>
        <authorList>
            <person name="Di Palma F."/>
            <person name="Alfoldi J."/>
            <person name="Johnson J."/>
            <person name="Berlin A."/>
            <person name="Gnerre S."/>
            <person name="Jaffe D."/>
            <person name="MacCallum I."/>
            <person name="Young S."/>
            <person name="Walker B.J."/>
            <person name="Lander E."/>
            <person name="Lindblad-Toh K."/>
        </authorList>
    </citation>
    <scope>NUCLEOTIDE SEQUENCE [LARGE SCALE GENOMIC DNA]</scope>
    <source>
        <strain evidence="8">Wild caught</strain>
    </source>
</reference>
<dbReference type="STRING" id="7897.ENSLACP00000002624"/>
<evidence type="ECO:0000313" key="8">
    <source>
        <dbReference type="Proteomes" id="UP000008672"/>
    </source>
</evidence>
<keyword evidence="8" id="KW-1185">Reference proteome</keyword>
<proteinExistence type="inferred from homology"/>
<dbReference type="AlphaFoldDB" id="H2ZZ03"/>
<comment type="similarity">
    <text evidence="1">Belongs to the protein kinase superfamily. CAMK Ser/Thr protein kinase family.</text>
</comment>
<dbReference type="PROSITE" id="PS50835">
    <property type="entry name" value="IG_LIKE"/>
    <property type="match status" value="1"/>
</dbReference>
<evidence type="ECO:0000259" key="6">
    <source>
        <dbReference type="PROSITE" id="PS50835"/>
    </source>
</evidence>
<dbReference type="InterPro" id="IPR013783">
    <property type="entry name" value="Ig-like_fold"/>
</dbReference>
<dbReference type="InterPro" id="IPR003599">
    <property type="entry name" value="Ig_sub"/>
</dbReference>
<organism evidence="7 8">
    <name type="scientific">Latimeria chalumnae</name>
    <name type="common">Coelacanth</name>
    <dbReference type="NCBI Taxonomy" id="7897"/>
    <lineage>
        <taxon>Eukaryota</taxon>
        <taxon>Metazoa</taxon>
        <taxon>Chordata</taxon>
        <taxon>Craniata</taxon>
        <taxon>Vertebrata</taxon>
        <taxon>Euteleostomi</taxon>
        <taxon>Coelacanthiformes</taxon>
        <taxon>Coelacanthidae</taxon>
        <taxon>Latimeria</taxon>
    </lineage>
</organism>
<evidence type="ECO:0000313" key="7">
    <source>
        <dbReference type="Ensembl" id="ENSLACP00000002624.1"/>
    </source>
</evidence>
<evidence type="ECO:0000256" key="2">
    <source>
        <dbReference type="ARBA" id="ARBA00022737"/>
    </source>
</evidence>
<dbReference type="PANTHER" id="PTHR47633:SF9">
    <property type="entry name" value="NON-SPECIFIC SERINE_THREONINE PROTEIN KINASE"/>
    <property type="match status" value="1"/>
</dbReference>
<dbReference type="Bgee" id="ENSLACG00000002346">
    <property type="expression patterns" value="Expressed in pectoral fin"/>
</dbReference>
<reference evidence="7" key="3">
    <citation type="submission" date="2025-09" db="UniProtKB">
        <authorList>
            <consortium name="Ensembl"/>
        </authorList>
    </citation>
    <scope>IDENTIFICATION</scope>
</reference>
<dbReference type="EMBL" id="AFYH01263909">
    <property type="status" value="NOT_ANNOTATED_CDS"/>
    <property type="molecule type" value="Genomic_DNA"/>
</dbReference>
<dbReference type="GO" id="GO:0004672">
    <property type="term" value="F:protein kinase activity"/>
    <property type="evidence" value="ECO:0007669"/>
    <property type="project" value="TreeGrafter"/>
</dbReference>
<dbReference type="GO" id="GO:0005524">
    <property type="term" value="F:ATP binding"/>
    <property type="evidence" value="ECO:0007669"/>
    <property type="project" value="UniProtKB-KW"/>
</dbReference>
<sequence>HRLSADQALVHPWLQEMDLKFTKSLSKERMKKFLVRQKWQKTGTAILALRRMALLSNKPIIVANYSSNYTELNHNQKEAILSLLQKQIQSKPSFTVQLKNQEEVEGSTACLCCHIEGFPDPKVIWYQDDSPIQECSRVWIEYKDNGSCSLIISNILQSDSGLYTCKAMNCLGEATSSAKLTVHPL</sequence>
<dbReference type="eggNOG" id="KOG0613">
    <property type="taxonomic scope" value="Eukaryota"/>
</dbReference>
<protein>
    <recommendedName>
        <fullName evidence="6">Ig-like domain-containing protein</fullName>
    </recommendedName>
</protein>
<dbReference type="SUPFAM" id="SSF48726">
    <property type="entry name" value="Immunoglobulin"/>
    <property type="match status" value="1"/>
</dbReference>
<dbReference type="GeneTree" id="ENSGT00940000163949"/>
<keyword evidence="3" id="KW-0547">Nucleotide-binding</keyword>
<dbReference type="Gene3D" id="2.60.40.10">
    <property type="entry name" value="Immunoglobulins"/>
    <property type="match status" value="1"/>
</dbReference>
<dbReference type="Ensembl" id="ENSLACT00000002645.1">
    <property type="protein sequence ID" value="ENSLACP00000002624.1"/>
    <property type="gene ID" value="ENSLACG00000002346.1"/>
</dbReference>
<keyword evidence="2" id="KW-0677">Repeat</keyword>
<dbReference type="HOGENOM" id="CLU_096508_0_0_1"/>
<dbReference type="InterPro" id="IPR007110">
    <property type="entry name" value="Ig-like_dom"/>
</dbReference>
<dbReference type="SMART" id="SM00408">
    <property type="entry name" value="IGc2"/>
    <property type="match status" value="1"/>
</dbReference>
<keyword evidence="5" id="KW-0393">Immunoglobulin domain</keyword>
<evidence type="ECO:0000256" key="5">
    <source>
        <dbReference type="ARBA" id="ARBA00023319"/>
    </source>
</evidence>
<evidence type="ECO:0000256" key="1">
    <source>
        <dbReference type="ARBA" id="ARBA00006692"/>
    </source>
</evidence>